<evidence type="ECO:0000313" key="1">
    <source>
        <dbReference type="EMBL" id="PON37841.1"/>
    </source>
</evidence>
<reference evidence="2" key="1">
    <citation type="submission" date="2016-06" db="EMBL/GenBank/DDBJ databases">
        <title>Parallel loss of symbiosis genes in relatives of nitrogen-fixing non-legume Parasponia.</title>
        <authorList>
            <person name="Van Velzen R."/>
            <person name="Holmer R."/>
            <person name="Bu F."/>
            <person name="Rutten L."/>
            <person name="Van Zeijl A."/>
            <person name="Liu W."/>
            <person name="Santuari L."/>
            <person name="Cao Q."/>
            <person name="Sharma T."/>
            <person name="Shen D."/>
            <person name="Roswanjaya Y."/>
            <person name="Wardhani T."/>
            <person name="Kalhor M.S."/>
            <person name="Jansen J."/>
            <person name="Van den Hoogen J."/>
            <person name="Gungor B."/>
            <person name="Hartog M."/>
            <person name="Hontelez J."/>
            <person name="Verver J."/>
            <person name="Yang W.-C."/>
            <person name="Schijlen E."/>
            <person name="Repin R."/>
            <person name="Schilthuizen M."/>
            <person name="Schranz E."/>
            <person name="Heidstra R."/>
            <person name="Miyata K."/>
            <person name="Fedorova E."/>
            <person name="Kohlen W."/>
            <person name="Bisseling T."/>
            <person name="Smit S."/>
            <person name="Geurts R."/>
        </authorList>
    </citation>
    <scope>NUCLEOTIDE SEQUENCE [LARGE SCALE GENOMIC DNA]</scope>
    <source>
        <strain evidence="2">cv. WU1-14</strain>
    </source>
</reference>
<name>A0A2P5AN11_PARAD</name>
<dbReference type="Proteomes" id="UP000237105">
    <property type="component" value="Unassembled WGS sequence"/>
</dbReference>
<protein>
    <submittedName>
        <fullName evidence="1">Uncharacterized protein</fullName>
    </submittedName>
</protein>
<evidence type="ECO:0000313" key="2">
    <source>
        <dbReference type="Proteomes" id="UP000237105"/>
    </source>
</evidence>
<sequence length="124" mass="14058">MANESIEDKSLGEILTNIHEASFVHSFNVEAKKALHDANLLGVPPYLARSKPLVKLLNASLSFHSHHKPYKEKTKKWCVKKKKNFKPHFEPDSKVKLGNSCLNLFLSKLKGKRMRHSTVSLLSP</sequence>
<keyword evidence="2" id="KW-1185">Reference proteome</keyword>
<organism evidence="1 2">
    <name type="scientific">Parasponia andersonii</name>
    <name type="common">Sponia andersonii</name>
    <dbReference type="NCBI Taxonomy" id="3476"/>
    <lineage>
        <taxon>Eukaryota</taxon>
        <taxon>Viridiplantae</taxon>
        <taxon>Streptophyta</taxon>
        <taxon>Embryophyta</taxon>
        <taxon>Tracheophyta</taxon>
        <taxon>Spermatophyta</taxon>
        <taxon>Magnoliopsida</taxon>
        <taxon>eudicotyledons</taxon>
        <taxon>Gunneridae</taxon>
        <taxon>Pentapetalae</taxon>
        <taxon>rosids</taxon>
        <taxon>fabids</taxon>
        <taxon>Rosales</taxon>
        <taxon>Cannabaceae</taxon>
        <taxon>Parasponia</taxon>
    </lineage>
</organism>
<dbReference type="EMBL" id="JXTB01000515">
    <property type="protein sequence ID" value="PON37841.1"/>
    <property type="molecule type" value="Genomic_DNA"/>
</dbReference>
<accession>A0A2P5AN11</accession>
<gene>
    <name evidence="1" type="ORF">PanWU01x14_317220</name>
</gene>
<proteinExistence type="predicted"/>
<comment type="caution">
    <text evidence="1">The sequence shown here is derived from an EMBL/GenBank/DDBJ whole genome shotgun (WGS) entry which is preliminary data.</text>
</comment>
<dbReference type="AlphaFoldDB" id="A0A2P5AN11"/>